<dbReference type="EMBL" id="PZQS01000006">
    <property type="protein sequence ID" value="PVD28644.1"/>
    <property type="molecule type" value="Genomic_DNA"/>
</dbReference>
<evidence type="ECO:0000256" key="2">
    <source>
        <dbReference type="SAM" id="Phobius"/>
    </source>
</evidence>
<feature type="region of interest" description="Disordered" evidence="1">
    <location>
        <begin position="1"/>
        <end position="80"/>
    </location>
</feature>
<dbReference type="Proteomes" id="UP000245119">
    <property type="component" value="Linkage Group LG6"/>
</dbReference>
<feature type="transmembrane region" description="Helical" evidence="2">
    <location>
        <begin position="110"/>
        <end position="132"/>
    </location>
</feature>
<dbReference type="InterPro" id="IPR050327">
    <property type="entry name" value="Proton-linked_MCT"/>
</dbReference>
<feature type="compositionally biased region" description="Low complexity" evidence="1">
    <location>
        <begin position="60"/>
        <end position="70"/>
    </location>
</feature>
<evidence type="ECO:0000313" key="3">
    <source>
        <dbReference type="EMBL" id="PVD28644.1"/>
    </source>
</evidence>
<comment type="caution">
    <text evidence="3">The sequence shown here is derived from an EMBL/GenBank/DDBJ whole genome shotgun (WGS) entry which is preliminary data.</text>
</comment>
<feature type="compositionally biased region" description="Low complexity" evidence="1">
    <location>
        <begin position="1"/>
        <end position="18"/>
    </location>
</feature>
<proteinExistence type="predicted"/>
<name>A0A2T7P5E5_POMCA</name>
<feature type="transmembrane region" description="Helical" evidence="2">
    <location>
        <begin position="333"/>
        <end position="354"/>
    </location>
</feature>
<feature type="compositionally biased region" description="Polar residues" evidence="1">
    <location>
        <begin position="28"/>
        <end position="46"/>
    </location>
</feature>
<feature type="compositionally biased region" description="Polar residues" evidence="1">
    <location>
        <begin position="633"/>
        <end position="642"/>
    </location>
</feature>
<organism evidence="3 4">
    <name type="scientific">Pomacea canaliculata</name>
    <name type="common">Golden apple snail</name>
    <dbReference type="NCBI Taxonomy" id="400727"/>
    <lineage>
        <taxon>Eukaryota</taxon>
        <taxon>Metazoa</taxon>
        <taxon>Spiralia</taxon>
        <taxon>Lophotrochozoa</taxon>
        <taxon>Mollusca</taxon>
        <taxon>Gastropoda</taxon>
        <taxon>Caenogastropoda</taxon>
        <taxon>Architaenioglossa</taxon>
        <taxon>Ampullarioidea</taxon>
        <taxon>Ampullariidae</taxon>
        <taxon>Pomacea</taxon>
    </lineage>
</organism>
<feature type="transmembrane region" description="Helical" evidence="2">
    <location>
        <begin position="491"/>
        <end position="508"/>
    </location>
</feature>
<feature type="transmembrane region" description="Helical" evidence="2">
    <location>
        <begin position="240"/>
        <end position="261"/>
    </location>
</feature>
<protein>
    <recommendedName>
        <fullName evidence="5">Major facilitator superfamily (MFS) profile domain-containing protein</fullName>
    </recommendedName>
</protein>
<feature type="transmembrane region" description="Helical" evidence="2">
    <location>
        <begin position="426"/>
        <end position="448"/>
    </location>
</feature>
<dbReference type="OrthoDB" id="6499973at2759"/>
<evidence type="ECO:0000256" key="1">
    <source>
        <dbReference type="SAM" id="MobiDB-lite"/>
    </source>
</evidence>
<keyword evidence="2" id="KW-1133">Transmembrane helix</keyword>
<feature type="region of interest" description="Disordered" evidence="1">
    <location>
        <begin position="633"/>
        <end position="700"/>
    </location>
</feature>
<dbReference type="PANTHER" id="PTHR11360:SF251">
    <property type="entry name" value="MAJOR FACILITATOR SUPERFAMILY (MFS) PROFILE DOMAIN-CONTAINING PROTEIN"/>
    <property type="match status" value="1"/>
</dbReference>
<dbReference type="OMA" id="EWMHGLQ"/>
<feature type="transmembrane region" description="Helical" evidence="2">
    <location>
        <begin position="179"/>
        <end position="198"/>
    </location>
</feature>
<feature type="compositionally biased region" description="Basic and acidic residues" evidence="1">
    <location>
        <begin position="660"/>
        <end position="697"/>
    </location>
</feature>
<keyword evidence="4" id="KW-1185">Reference proteome</keyword>
<feature type="transmembrane region" description="Helical" evidence="2">
    <location>
        <begin position="401"/>
        <end position="420"/>
    </location>
</feature>
<dbReference type="AlphaFoldDB" id="A0A2T7P5E5"/>
<accession>A0A2T7P5E5</accession>
<dbReference type="InterPro" id="IPR036259">
    <property type="entry name" value="MFS_trans_sf"/>
</dbReference>
<feature type="transmembrane region" description="Helical" evidence="2">
    <location>
        <begin position="267"/>
        <end position="287"/>
    </location>
</feature>
<feature type="transmembrane region" description="Helical" evidence="2">
    <location>
        <begin position="152"/>
        <end position="172"/>
    </location>
</feature>
<keyword evidence="2" id="KW-0812">Transmembrane</keyword>
<dbReference type="Gene3D" id="1.20.1250.20">
    <property type="entry name" value="MFS general substrate transporter like domains"/>
    <property type="match status" value="1"/>
</dbReference>
<reference evidence="3 4" key="1">
    <citation type="submission" date="2018-04" db="EMBL/GenBank/DDBJ databases">
        <title>The genome of golden apple snail Pomacea canaliculata provides insight into stress tolerance and invasive adaptation.</title>
        <authorList>
            <person name="Liu C."/>
            <person name="Liu B."/>
            <person name="Ren Y."/>
            <person name="Zhang Y."/>
            <person name="Wang H."/>
            <person name="Li S."/>
            <person name="Jiang F."/>
            <person name="Yin L."/>
            <person name="Zhang G."/>
            <person name="Qian W."/>
            <person name="Fan W."/>
        </authorList>
    </citation>
    <scope>NUCLEOTIDE SEQUENCE [LARGE SCALE GENOMIC DNA]</scope>
    <source>
        <strain evidence="3">SZHN2017</strain>
        <tissue evidence="3">Muscle</tissue>
    </source>
</reference>
<evidence type="ECO:0008006" key="5">
    <source>
        <dbReference type="Google" id="ProtNLM"/>
    </source>
</evidence>
<gene>
    <name evidence="3" type="ORF">C0Q70_11238</name>
</gene>
<dbReference type="GO" id="GO:0022857">
    <property type="term" value="F:transmembrane transporter activity"/>
    <property type="evidence" value="ECO:0007669"/>
    <property type="project" value="InterPro"/>
</dbReference>
<keyword evidence="2" id="KW-0472">Membrane</keyword>
<dbReference type="InterPro" id="IPR011701">
    <property type="entry name" value="MFS"/>
</dbReference>
<evidence type="ECO:0000313" key="4">
    <source>
        <dbReference type="Proteomes" id="UP000245119"/>
    </source>
</evidence>
<dbReference type="Pfam" id="PF07690">
    <property type="entry name" value="MFS_1"/>
    <property type="match status" value="1"/>
</dbReference>
<dbReference type="SUPFAM" id="SSF103473">
    <property type="entry name" value="MFS general substrate transporter"/>
    <property type="match status" value="1"/>
</dbReference>
<feature type="transmembrane region" description="Helical" evidence="2">
    <location>
        <begin position="460"/>
        <end position="479"/>
    </location>
</feature>
<feature type="region of interest" description="Disordered" evidence="1">
    <location>
        <begin position="581"/>
        <end position="601"/>
    </location>
</feature>
<dbReference type="PANTHER" id="PTHR11360">
    <property type="entry name" value="MONOCARBOXYLATE TRANSPORTER"/>
    <property type="match status" value="1"/>
</dbReference>
<feature type="transmembrane region" description="Helical" evidence="2">
    <location>
        <begin position="366"/>
        <end position="389"/>
    </location>
</feature>
<sequence length="716" mass="76319">MPSSSGPGPEPGVAVGSSAQEKHPLYRLSSNDSTRSADVTTSNNHASYGAPQPRVERLVSSSSSSSTSTSGNPKACRETNGMGAQDAKVAAIAAATGRPDLADHFPDGGWGWVVVAAATCVHVLCSGIHLAFGTLSLHIREHFSTDDIETTWLGSLGVGISLFIAPFITIICRRKSPRLYGVIGGLICALGCLFLAFSNKPEQLFISHCVVMSLGSGVTIATANIMVGRYFKRRREIAETILVAGSGLGTALTSFLFHQLISSIKWMHGLQCMAGLLILTIIAGALYRSASLYHPRRDVILHLKSQKKNRRDREAEKPPYLDFSALRMRSLQALMVIAAVVGIGIHVPFVLLVRTAKQAGVDAYHLLLHSVYVGLGFVLGCAALGYVTIRTSADCFICRRHLVQTAAIAGGVLTLLLVMARDASAFSLYAWAYGMAAGAYYLGLKLYALELVSQQLMERAWSFLSAVQCFPFLFGAPVASYLKAAYQTDDAGYVFAGTTMVAGGLLFYSMPYFERHASNHVVLQKQTSTCSSTMTAEAAALLEVDLSDGGGGGGCKVSNHLHCVLAPRACRSVGMGKDVGRGCQAPGPQHGKERERNGGGKATVLSRIMEERDAARCSPDAACRAASCSRGSNSVEQTSAKQENGEPVADGPSDSTFSNKTDKSSGRESSKTSDSKKSKKTDVRVDFFDPPSQEKESTATVSYDSDLYINLCEAQV</sequence>
<feature type="transmembrane region" description="Helical" evidence="2">
    <location>
        <begin position="204"/>
        <end position="228"/>
    </location>
</feature>